<evidence type="ECO:0000313" key="4">
    <source>
        <dbReference type="Proteomes" id="UP001457282"/>
    </source>
</evidence>
<dbReference type="InterPro" id="IPR006564">
    <property type="entry name" value="Znf_PMZ"/>
</dbReference>
<comment type="caution">
    <text evidence="3">The sequence shown here is derived from an EMBL/GenBank/DDBJ whole genome shotgun (WGS) entry which is preliminary data.</text>
</comment>
<evidence type="ECO:0000259" key="2">
    <source>
        <dbReference type="SMART" id="SM00575"/>
    </source>
</evidence>
<dbReference type="Pfam" id="PF10551">
    <property type="entry name" value="MULE"/>
    <property type="match status" value="1"/>
</dbReference>
<dbReference type="GO" id="GO:0008270">
    <property type="term" value="F:zinc ion binding"/>
    <property type="evidence" value="ECO:0007669"/>
    <property type="project" value="InterPro"/>
</dbReference>
<dbReference type="InterPro" id="IPR058594">
    <property type="entry name" value="PB1-like_dom_pln"/>
</dbReference>
<dbReference type="PANTHER" id="PTHR31973">
    <property type="entry name" value="POLYPROTEIN, PUTATIVE-RELATED"/>
    <property type="match status" value="1"/>
</dbReference>
<feature type="region of interest" description="Disordered" evidence="1">
    <location>
        <begin position="273"/>
        <end position="347"/>
    </location>
</feature>
<evidence type="ECO:0000313" key="3">
    <source>
        <dbReference type="EMBL" id="KAK9921819.1"/>
    </source>
</evidence>
<feature type="region of interest" description="Disordered" evidence="1">
    <location>
        <begin position="994"/>
        <end position="1028"/>
    </location>
</feature>
<dbReference type="InterPro" id="IPR018289">
    <property type="entry name" value="MULE_transposase_dom"/>
</dbReference>
<organism evidence="3 4">
    <name type="scientific">Rubus argutus</name>
    <name type="common">Southern blackberry</name>
    <dbReference type="NCBI Taxonomy" id="59490"/>
    <lineage>
        <taxon>Eukaryota</taxon>
        <taxon>Viridiplantae</taxon>
        <taxon>Streptophyta</taxon>
        <taxon>Embryophyta</taxon>
        <taxon>Tracheophyta</taxon>
        <taxon>Spermatophyta</taxon>
        <taxon>Magnoliopsida</taxon>
        <taxon>eudicotyledons</taxon>
        <taxon>Gunneridae</taxon>
        <taxon>Pentapetalae</taxon>
        <taxon>rosids</taxon>
        <taxon>fabids</taxon>
        <taxon>Rosales</taxon>
        <taxon>Rosaceae</taxon>
        <taxon>Rosoideae</taxon>
        <taxon>Rosoideae incertae sedis</taxon>
        <taxon>Rubus</taxon>
    </lineage>
</organism>
<feature type="region of interest" description="Disordered" evidence="1">
    <location>
        <begin position="1043"/>
        <end position="1093"/>
    </location>
</feature>
<sequence>MAKMWRCFRESGPPPENIPEGCYTMEIFHGGYFDKQLDGTKKYKLARFNKLGGKLYLDGLDQDKISWVEFNNIAWELGYREKPISYHFKVPRTSCNEGWIPINNDADAIEMTKLIPSKKKQISVYITGGGRRKKKDAELDDSRPAEPNWVNPLNNVTPIEKEKMMSAANLVASQINRSYSDKNMSSIKPSVYEDVGIDGVNVIEDADGCGKGSTAMNEGIQSLVGQSCNINNIQGQGGKFGSPKRVKHCAKRTWTPKRNVAVVKDNETTVGKEAYEEPIQEAYTGKNKRRQPSQTGREQPSQTFTAPKKYGKKPKETRYNTRHKGAKKYEAVEDTQDSHESEDDSDFYVDSDYDLQQDDEDDVQFEENVSNPRVMEEFDEMGFKGECSDNGGDSDELDSLCGSDTEEDEDRNPLPKRSRKEVNVKAWNRSVDLKNPRFVVGQAFEDSEILKEGVREFALKNQLGLWFGKNCKEKIEVRCQLGCPFWLYASQIKGEGPTLFIKTLNDQHNCSPVQTSHYLTYNRVATEVVEDLLVDENWSRAGIQNYIKKKFKTILKKFKLDVGVQIISRRKRKAKRMNEGHYIEQYNKLAAYRKELLRSNPGSTVEIKTMMDGDVRRFHRMYIYFAACKEGWNKGCRPLIGLDGCHIKGNHPGQILTAVGIDANNGMYPIAFAIAEVENQETWTWFLEYLMRDFKMVRDRSYTFITDKQKGLGNAITDLFPGAEHRHCVRHLYNNFKSKHAGEGLKQCLWNVARSSTVVWYNTHMEEIKRLSEDAWKWFEDKNLAQWTRSHFRDISKCDILLNNLCESFNSAIIPARDKPIITMLEKIRMDMMVRNANRRVACQRWNDMVGPRIKKILDKVGQRSTDYRSHMDGEFEYQVTGGGPIGSKHAVDLGRHTYTCRRWQLSGMPCVHAIYAIRSKHQEPALYCDDYFMPSMYQESYAPIIHPIAGDEDWEPVDYPIAPPLYKKQTVCKKQGHNRLGCPITKAAKAAAMGEGSSNGGQASKKRKIKQQAKRAPAPKGCTNLKDQIIRSRKKIQATMNNNQGVNANASTSKSVQQLPTQSSQNAAARSAHQCPSQFVQPSQASSEWAGF</sequence>
<evidence type="ECO:0000256" key="1">
    <source>
        <dbReference type="SAM" id="MobiDB-lite"/>
    </source>
</evidence>
<dbReference type="AlphaFoldDB" id="A0AAW1WAN6"/>
<gene>
    <name evidence="3" type="ORF">M0R45_030315</name>
</gene>
<dbReference type="Pfam" id="PF26130">
    <property type="entry name" value="PB1-like"/>
    <property type="match status" value="1"/>
</dbReference>
<feature type="region of interest" description="Disordered" evidence="1">
    <location>
        <begin position="373"/>
        <end position="419"/>
    </location>
</feature>
<feature type="compositionally biased region" description="Polar residues" evidence="1">
    <location>
        <begin position="292"/>
        <end position="305"/>
    </location>
</feature>
<dbReference type="EMBL" id="JBEDUW010000006">
    <property type="protein sequence ID" value="KAK9921819.1"/>
    <property type="molecule type" value="Genomic_DNA"/>
</dbReference>
<feature type="domain" description="Zinc finger PMZ-type" evidence="2">
    <location>
        <begin position="897"/>
        <end position="924"/>
    </location>
</feature>
<name>A0AAW1WAN6_RUBAR</name>
<reference evidence="3 4" key="1">
    <citation type="journal article" date="2023" name="G3 (Bethesda)">
        <title>A chromosome-length genome assembly and annotation of blackberry (Rubus argutus, cv. 'Hillquist').</title>
        <authorList>
            <person name="Bruna T."/>
            <person name="Aryal R."/>
            <person name="Dudchenko O."/>
            <person name="Sargent D.J."/>
            <person name="Mead D."/>
            <person name="Buti M."/>
            <person name="Cavallini A."/>
            <person name="Hytonen T."/>
            <person name="Andres J."/>
            <person name="Pham M."/>
            <person name="Weisz D."/>
            <person name="Mascagni F."/>
            <person name="Usai G."/>
            <person name="Natali L."/>
            <person name="Bassil N."/>
            <person name="Fernandez G.E."/>
            <person name="Lomsadze A."/>
            <person name="Armour M."/>
            <person name="Olukolu B."/>
            <person name="Poorten T."/>
            <person name="Britton C."/>
            <person name="Davik J."/>
            <person name="Ashrafi H."/>
            <person name="Aiden E.L."/>
            <person name="Borodovsky M."/>
            <person name="Worthington M."/>
        </authorList>
    </citation>
    <scope>NUCLEOTIDE SEQUENCE [LARGE SCALE GENOMIC DNA]</scope>
    <source>
        <strain evidence="3">PI 553951</strain>
    </source>
</reference>
<protein>
    <recommendedName>
        <fullName evidence="2">Zinc finger PMZ-type domain-containing protein</fullName>
    </recommendedName>
</protein>
<proteinExistence type="predicted"/>
<accession>A0AAW1WAN6</accession>
<dbReference type="Proteomes" id="UP001457282">
    <property type="component" value="Unassembled WGS sequence"/>
</dbReference>
<feature type="compositionally biased region" description="Basic residues" evidence="1">
    <location>
        <begin position="1005"/>
        <end position="1014"/>
    </location>
</feature>
<dbReference type="SMART" id="SM00575">
    <property type="entry name" value="ZnF_PMZ"/>
    <property type="match status" value="1"/>
</dbReference>
<dbReference type="PANTHER" id="PTHR31973:SF199">
    <property type="entry name" value="SWIM-TYPE DOMAIN-CONTAINING PROTEIN"/>
    <property type="match status" value="1"/>
</dbReference>
<feature type="compositionally biased region" description="Acidic residues" evidence="1">
    <location>
        <begin position="392"/>
        <end position="410"/>
    </location>
</feature>
<keyword evidence="4" id="KW-1185">Reference proteome</keyword>
<feature type="compositionally biased region" description="Basic and acidic residues" evidence="1">
    <location>
        <begin position="327"/>
        <end position="339"/>
    </location>
</feature>